<dbReference type="GO" id="GO:0020037">
    <property type="term" value="F:heme binding"/>
    <property type="evidence" value="ECO:0007669"/>
    <property type="project" value="InterPro"/>
</dbReference>
<evidence type="ECO:0000256" key="3">
    <source>
        <dbReference type="ARBA" id="ARBA00010617"/>
    </source>
</evidence>
<evidence type="ECO:0000256" key="2">
    <source>
        <dbReference type="ARBA" id="ARBA00003690"/>
    </source>
</evidence>
<comment type="cofactor">
    <cofactor evidence="1 9">
        <name>heme</name>
        <dbReference type="ChEBI" id="CHEBI:30413"/>
    </cofactor>
</comment>
<dbReference type="PANTHER" id="PTHR24291">
    <property type="entry name" value="CYTOCHROME P450 FAMILY 4"/>
    <property type="match status" value="1"/>
</dbReference>
<evidence type="ECO:0000256" key="8">
    <source>
        <dbReference type="ARBA" id="ARBA00023033"/>
    </source>
</evidence>
<keyword evidence="13" id="KW-1185">Reference proteome</keyword>
<evidence type="ECO:0000256" key="11">
    <source>
        <dbReference type="SAM" id="SignalP"/>
    </source>
</evidence>
<evidence type="ECO:0000256" key="5">
    <source>
        <dbReference type="ARBA" id="ARBA00022723"/>
    </source>
</evidence>
<reference evidence="12 13" key="1">
    <citation type="journal article" date="2017" name="Curr. Biol.">
        <title>The Evolution of Venom by Co-option of Single-Copy Genes.</title>
        <authorList>
            <person name="Martinson E.O."/>
            <person name="Mrinalini"/>
            <person name="Kelkar Y.D."/>
            <person name="Chang C.H."/>
            <person name="Werren J.H."/>
        </authorList>
    </citation>
    <scope>NUCLEOTIDE SEQUENCE [LARGE SCALE GENOMIC DNA]</scope>
    <source>
        <strain evidence="12 13">Alberta</strain>
        <tissue evidence="12">Whole body</tissue>
    </source>
</reference>
<dbReference type="Pfam" id="PF00067">
    <property type="entry name" value="p450"/>
    <property type="match status" value="1"/>
</dbReference>
<dbReference type="Proteomes" id="UP000215335">
    <property type="component" value="Unassembled WGS sequence"/>
</dbReference>
<comment type="function">
    <text evidence="2">May be involved in the metabolism of insect hormones and in the breakdown of synthetic insecticides.</text>
</comment>
<evidence type="ECO:0000256" key="1">
    <source>
        <dbReference type="ARBA" id="ARBA00001971"/>
    </source>
</evidence>
<comment type="similarity">
    <text evidence="3 10">Belongs to the cytochrome P450 family.</text>
</comment>
<protein>
    <recommendedName>
        <fullName evidence="14">Cytochrome P450</fullName>
    </recommendedName>
</protein>
<evidence type="ECO:0000256" key="6">
    <source>
        <dbReference type="ARBA" id="ARBA00023002"/>
    </source>
</evidence>
<dbReference type="STRING" id="543379.A0A232EII5"/>
<feature type="binding site" description="axial binding residue" evidence="9">
    <location>
        <position position="464"/>
    </location>
    <ligand>
        <name>heme</name>
        <dbReference type="ChEBI" id="CHEBI:30413"/>
    </ligand>
    <ligandPart>
        <name>Fe</name>
        <dbReference type="ChEBI" id="CHEBI:18248"/>
    </ligandPart>
</feature>
<evidence type="ECO:0000256" key="10">
    <source>
        <dbReference type="RuleBase" id="RU000461"/>
    </source>
</evidence>
<dbReference type="OrthoDB" id="1470350at2759"/>
<dbReference type="AlphaFoldDB" id="A0A232EII5"/>
<dbReference type="InterPro" id="IPR001128">
    <property type="entry name" value="Cyt_P450"/>
</dbReference>
<organism evidence="12 13">
    <name type="scientific">Trichomalopsis sarcophagae</name>
    <dbReference type="NCBI Taxonomy" id="543379"/>
    <lineage>
        <taxon>Eukaryota</taxon>
        <taxon>Metazoa</taxon>
        <taxon>Ecdysozoa</taxon>
        <taxon>Arthropoda</taxon>
        <taxon>Hexapoda</taxon>
        <taxon>Insecta</taxon>
        <taxon>Pterygota</taxon>
        <taxon>Neoptera</taxon>
        <taxon>Endopterygota</taxon>
        <taxon>Hymenoptera</taxon>
        <taxon>Apocrita</taxon>
        <taxon>Proctotrupomorpha</taxon>
        <taxon>Chalcidoidea</taxon>
        <taxon>Pteromalidae</taxon>
        <taxon>Pteromalinae</taxon>
        <taxon>Trichomalopsis</taxon>
    </lineage>
</organism>
<dbReference type="InterPro" id="IPR017972">
    <property type="entry name" value="Cyt_P450_CS"/>
</dbReference>
<dbReference type="PRINTS" id="PR00463">
    <property type="entry name" value="EP450I"/>
</dbReference>
<name>A0A232EII5_9HYME</name>
<dbReference type="InterPro" id="IPR036396">
    <property type="entry name" value="Cyt_P450_sf"/>
</dbReference>
<evidence type="ECO:0000313" key="12">
    <source>
        <dbReference type="EMBL" id="OXU18121.1"/>
    </source>
</evidence>
<dbReference type="GO" id="GO:0005506">
    <property type="term" value="F:iron ion binding"/>
    <property type="evidence" value="ECO:0007669"/>
    <property type="project" value="InterPro"/>
</dbReference>
<evidence type="ECO:0000256" key="4">
    <source>
        <dbReference type="ARBA" id="ARBA00022617"/>
    </source>
</evidence>
<gene>
    <name evidence="12" type="ORF">TSAR_004233</name>
</gene>
<evidence type="ECO:0000313" key="13">
    <source>
        <dbReference type="Proteomes" id="UP000215335"/>
    </source>
</evidence>
<accession>A0A232EII5</accession>
<evidence type="ECO:0000256" key="7">
    <source>
        <dbReference type="ARBA" id="ARBA00023004"/>
    </source>
</evidence>
<dbReference type="InterPro" id="IPR002401">
    <property type="entry name" value="Cyt_P450_E_grp-I"/>
</dbReference>
<dbReference type="InterPro" id="IPR050196">
    <property type="entry name" value="Cytochrome_P450_Monoox"/>
</dbReference>
<evidence type="ECO:0000256" key="9">
    <source>
        <dbReference type="PIRSR" id="PIRSR602401-1"/>
    </source>
</evidence>
<keyword evidence="8 10" id="KW-0503">Monooxygenase</keyword>
<dbReference type="GO" id="GO:0016705">
    <property type="term" value="F:oxidoreductase activity, acting on paired donors, with incorporation or reduction of molecular oxygen"/>
    <property type="evidence" value="ECO:0007669"/>
    <property type="project" value="InterPro"/>
</dbReference>
<dbReference type="PROSITE" id="PS00086">
    <property type="entry name" value="CYTOCHROME_P450"/>
    <property type="match status" value="1"/>
</dbReference>
<sequence>MLMYILLCVLGLIFCYVYNNRDDRKVKLINRIPGPPGLPVIGNLLIGLTPVDQLWDVVRSYTETYYPTIRIWLGNYYSIVSISDPDDVETLLTSQKHIEKGYSYKNLQPWLKTGLLTSTGEKWRRRRKILTPAFHFNILKKYVDITNENAERFVEKMRDDQADDTVQDLAPLTSKYTLNIICESAMGVALDEIESKAAEKYKNAVYTMGNITIYRITRPYLTDWVMNICWRLKKLQEKTLKTLHEFTDKVIMERKERHKNTDYKYLKNLVDDIKESEFDYVSSGKMTEIFGRKKRLAMLDLLLSAEMDGLIDDDGIREEVDTFMFEGHDTTGMAMTFALMLLAENEEIQEKARAEVIKVLTESSGKIGMRQLQEFNYLECCIKESLRLYPPVANISRYITEDLQLKKYLVPANTEVFVQLYPIHRDPKFWPEPNKFDPDRFLPENFQGRHPFSYIPFSAGPRNCIGQKFALMELKSLIARILYNFKLEPIDRSADMKILLDIVIRPASPVRTRFVKINR</sequence>
<keyword evidence="7 9" id="KW-0408">Iron</keyword>
<feature type="signal peptide" evidence="11">
    <location>
        <begin position="1"/>
        <end position="19"/>
    </location>
</feature>
<dbReference type="SUPFAM" id="SSF48264">
    <property type="entry name" value="Cytochrome P450"/>
    <property type="match status" value="1"/>
</dbReference>
<feature type="chain" id="PRO_5013234839" description="Cytochrome P450" evidence="11">
    <location>
        <begin position="20"/>
        <end position="519"/>
    </location>
</feature>
<evidence type="ECO:0008006" key="14">
    <source>
        <dbReference type="Google" id="ProtNLM"/>
    </source>
</evidence>
<keyword evidence="5 9" id="KW-0479">Metal-binding</keyword>
<keyword evidence="11" id="KW-0732">Signal</keyword>
<keyword evidence="6 10" id="KW-0560">Oxidoreductase</keyword>
<dbReference type="CDD" id="cd20628">
    <property type="entry name" value="CYP4"/>
    <property type="match status" value="1"/>
</dbReference>
<proteinExistence type="inferred from homology"/>
<comment type="caution">
    <text evidence="12">The sequence shown here is derived from an EMBL/GenBank/DDBJ whole genome shotgun (WGS) entry which is preliminary data.</text>
</comment>
<dbReference type="GO" id="GO:0004497">
    <property type="term" value="F:monooxygenase activity"/>
    <property type="evidence" value="ECO:0007669"/>
    <property type="project" value="UniProtKB-KW"/>
</dbReference>
<dbReference type="Gene3D" id="1.10.630.10">
    <property type="entry name" value="Cytochrome P450"/>
    <property type="match status" value="1"/>
</dbReference>
<dbReference type="PRINTS" id="PR00385">
    <property type="entry name" value="P450"/>
</dbReference>
<dbReference type="PANTHER" id="PTHR24291:SF105">
    <property type="entry name" value="CYTOCHROME P450 4P1-RELATED"/>
    <property type="match status" value="1"/>
</dbReference>
<dbReference type="EMBL" id="NNAY01004274">
    <property type="protein sequence ID" value="OXU18121.1"/>
    <property type="molecule type" value="Genomic_DNA"/>
</dbReference>
<keyword evidence="4 9" id="KW-0349">Heme</keyword>